<keyword evidence="9" id="KW-0238">DNA-binding</keyword>
<dbReference type="SMART" id="SM00480">
    <property type="entry name" value="POL3Bc"/>
    <property type="match status" value="1"/>
</dbReference>
<reference evidence="15" key="1">
    <citation type="journal article" date="2013" name="Genome">
        <title>Draft Genome Sequences of Porphyromonas crevioricanis JCM 15906T and Porphyromonas cansulci JCM 13913T Isolated from a Canine Oral Cavity.</title>
        <authorList>
            <person name="Sakamoto M."/>
            <person name="Tanaka N."/>
            <person name="Shiwa Y."/>
            <person name="Yoshikawa H."/>
            <person name="Ohkuma M."/>
        </authorList>
    </citation>
    <scope>NUCLEOTIDE SEQUENCE [LARGE SCALE GENOMIC DNA]</scope>
    <source>
        <strain evidence="15">JCM 15906</strain>
    </source>
</reference>
<keyword evidence="4 10" id="KW-0963">Cytoplasm</keyword>
<feature type="domain" description="DNA polymerase III beta sliding clamp N-terminal" evidence="11">
    <location>
        <begin position="1"/>
        <end position="119"/>
    </location>
</feature>
<dbReference type="CDD" id="cd00140">
    <property type="entry name" value="beta_clamp"/>
    <property type="match status" value="1"/>
</dbReference>
<organism evidence="14 15">
    <name type="scientific">Porphyromonas crevioricanis JCM 15906</name>
    <dbReference type="NCBI Taxonomy" id="1305617"/>
    <lineage>
        <taxon>Bacteria</taxon>
        <taxon>Pseudomonadati</taxon>
        <taxon>Bacteroidota</taxon>
        <taxon>Bacteroidia</taxon>
        <taxon>Bacteroidales</taxon>
        <taxon>Porphyromonadaceae</taxon>
        <taxon>Porphyromonas</taxon>
    </lineage>
</organism>
<evidence type="ECO:0000313" key="14">
    <source>
        <dbReference type="EMBL" id="GAD05447.1"/>
    </source>
</evidence>
<evidence type="ECO:0000256" key="9">
    <source>
        <dbReference type="ARBA" id="ARBA00023125"/>
    </source>
</evidence>
<evidence type="ECO:0000259" key="12">
    <source>
        <dbReference type="Pfam" id="PF02767"/>
    </source>
</evidence>
<evidence type="ECO:0000256" key="5">
    <source>
        <dbReference type="ARBA" id="ARBA00022679"/>
    </source>
</evidence>
<reference evidence="14 15" key="2">
    <citation type="journal article" date="2013" name="Genome Announc.">
        <title>Draft Genome Sequences of Porphyromonas crevioricanis JCM 15906T and Porphyromonas cansulci JCM 13913T Isolated from a Canine Oral Cavity.</title>
        <authorList>
            <person name="Sakamoto M."/>
            <person name="Tanaka N."/>
            <person name="Shiwa Y."/>
            <person name="Yoshikawa H."/>
            <person name="Ohkuma M."/>
        </authorList>
    </citation>
    <scope>NUCLEOTIDE SEQUENCE [LARGE SCALE GENOMIC DNA]</scope>
    <source>
        <strain evidence="14 15">JCM 15906</strain>
    </source>
</reference>
<dbReference type="PANTHER" id="PTHR30478">
    <property type="entry name" value="DNA POLYMERASE III SUBUNIT BETA"/>
    <property type="match status" value="1"/>
</dbReference>
<dbReference type="GO" id="GO:0005737">
    <property type="term" value="C:cytoplasm"/>
    <property type="evidence" value="ECO:0007669"/>
    <property type="project" value="UniProtKB-SubCell"/>
</dbReference>
<dbReference type="GO" id="GO:0003887">
    <property type="term" value="F:DNA-directed DNA polymerase activity"/>
    <property type="evidence" value="ECO:0007669"/>
    <property type="project" value="UniProtKB-UniRule"/>
</dbReference>
<evidence type="ECO:0000313" key="15">
    <source>
        <dbReference type="Proteomes" id="UP000018031"/>
    </source>
</evidence>
<dbReference type="InterPro" id="IPR022635">
    <property type="entry name" value="DNA_polIII_beta_C"/>
</dbReference>
<evidence type="ECO:0000256" key="2">
    <source>
        <dbReference type="ARBA" id="ARBA00010752"/>
    </source>
</evidence>
<evidence type="ECO:0000256" key="4">
    <source>
        <dbReference type="ARBA" id="ARBA00022490"/>
    </source>
</evidence>
<gene>
    <name evidence="14" type="ORF">PORCRE_1149</name>
</gene>
<feature type="domain" description="DNA polymerase III beta sliding clamp central" evidence="12">
    <location>
        <begin position="137"/>
        <end position="249"/>
    </location>
</feature>
<comment type="function">
    <text evidence="10">Confers DNA tethering and processivity to DNA polymerases and other proteins. Acts as a clamp, forming a ring around DNA (a reaction catalyzed by the clamp-loading complex) which diffuses in an ATP-independent manner freely and bidirectionally along dsDNA. Initially characterized for its ability to contact the catalytic subunit of DNA polymerase III (Pol III), a complex, multichain enzyme responsible for most of the replicative synthesis in bacteria; Pol III exhibits 3'-5' exonuclease proofreading activity. The beta chain is required for initiation of replication as well as for processivity of DNA replication.</text>
</comment>
<dbReference type="Proteomes" id="UP000018031">
    <property type="component" value="Unassembled WGS sequence"/>
</dbReference>
<keyword evidence="5 10" id="KW-0808">Transferase</keyword>
<accession>T1CNN2</accession>
<comment type="subunit">
    <text evidence="10">Forms a ring-shaped head-to-tail homodimer around DNA.</text>
</comment>
<proteinExistence type="inferred from homology"/>
<dbReference type="PIRSF" id="PIRSF000804">
    <property type="entry name" value="DNA_pol_III_b"/>
    <property type="match status" value="1"/>
</dbReference>
<keyword evidence="8 10" id="KW-0239">DNA-directed DNA polymerase</keyword>
<dbReference type="Pfam" id="PF02767">
    <property type="entry name" value="DNA_pol3_beta_2"/>
    <property type="match status" value="1"/>
</dbReference>
<comment type="similarity">
    <text evidence="2 10">Belongs to the beta sliding clamp family.</text>
</comment>
<dbReference type="EMBL" id="BAOU01000030">
    <property type="protein sequence ID" value="GAD05447.1"/>
    <property type="molecule type" value="Genomic_DNA"/>
</dbReference>
<comment type="caution">
    <text evidence="14">The sequence shown here is derived from an EMBL/GenBank/DDBJ whole genome shotgun (WGS) entry which is preliminary data.</text>
</comment>
<dbReference type="InterPro" id="IPR022637">
    <property type="entry name" value="DNA_polIII_beta_cen"/>
</dbReference>
<evidence type="ECO:0000256" key="3">
    <source>
        <dbReference type="ARBA" id="ARBA00021035"/>
    </source>
</evidence>
<sequence length="380" mass="42525">MKFEVSSSKMQQLLQAVSRVITPRVNIPVLECVLFELKGNTLRLTGADPGTRLEGELEVNNLTGEDGSFAILQRVLLDPIKEMPEQPITFDVDLKTLNAQINYNSGQYTFVVKEADTYPRPLDDDETKQSLHISVGNLLKGINATLFATSNDDRRPIMTGVYMDIFQDKIVFVGSDGKMLVRQQNYEVKATEKMGFCLPKKVATLISRSLLQHEDNDDMIEMIYSEKFIQLRLPSYTLSGRLLEGRYPNYNSVIPTQWPLEVVVDRLLLLSAAKRVSVFASESANMLRFEFSPEGIKLSANDFDFSVSAEEMVKADCPADIDLKMGFESTVLQATLQAINSSEVKLCLTDQVRACVIVPCDSEESIDQASLILPMRLIGE</sequence>
<keyword evidence="7 10" id="KW-0235">DNA replication</keyword>
<name>T1CNN2_9PORP</name>
<dbReference type="PANTHER" id="PTHR30478:SF0">
    <property type="entry name" value="BETA SLIDING CLAMP"/>
    <property type="match status" value="1"/>
</dbReference>
<dbReference type="RefSeq" id="WP_023937630.1">
    <property type="nucleotide sequence ID" value="NZ_BAOU01000030.1"/>
</dbReference>
<evidence type="ECO:0000256" key="1">
    <source>
        <dbReference type="ARBA" id="ARBA00004496"/>
    </source>
</evidence>
<dbReference type="GO" id="GO:0006271">
    <property type="term" value="P:DNA strand elongation involved in DNA replication"/>
    <property type="evidence" value="ECO:0007669"/>
    <property type="project" value="TreeGrafter"/>
</dbReference>
<dbReference type="Pfam" id="PF02768">
    <property type="entry name" value="DNA_pol3_beta_3"/>
    <property type="match status" value="1"/>
</dbReference>
<dbReference type="InterPro" id="IPR001001">
    <property type="entry name" value="DNA_polIII_beta"/>
</dbReference>
<evidence type="ECO:0000256" key="6">
    <source>
        <dbReference type="ARBA" id="ARBA00022695"/>
    </source>
</evidence>
<evidence type="ECO:0000256" key="10">
    <source>
        <dbReference type="PIRNR" id="PIRNR000804"/>
    </source>
</evidence>
<dbReference type="InterPro" id="IPR022634">
    <property type="entry name" value="DNA_polIII_beta_N"/>
</dbReference>
<keyword evidence="6 10" id="KW-0548">Nucleotidyltransferase</keyword>
<dbReference type="Gene3D" id="3.70.10.10">
    <property type="match status" value="1"/>
</dbReference>
<evidence type="ECO:0000259" key="11">
    <source>
        <dbReference type="Pfam" id="PF00712"/>
    </source>
</evidence>
<comment type="subcellular location">
    <subcellularLocation>
        <location evidence="1 10">Cytoplasm</location>
    </subcellularLocation>
</comment>
<evidence type="ECO:0000259" key="13">
    <source>
        <dbReference type="Pfam" id="PF02768"/>
    </source>
</evidence>
<dbReference type="GO" id="GO:0009360">
    <property type="term" value="C:DNA polymerase III complex"/>
    <property type="evidence" value="ECO:0007669"/>
    <property type="project" value="InterPro"/>
</dbReference>
<feature type="domain" description="DNA polymerase III beta sliding clamp C-terminal" evidence="13">
    <location>
        <begin position="252"/>
        <end position="376"/>
    </location>
</feature>
<dbReference type="GO" id="GO:0003677">
    <property type="term" value="F:DNA binding"/>
    <property type="evidence" value="ECO:0007669"/>
    <property type="project" value="UniProtKB-UniRule"/>
</dbReference>
<dbReference type="AlphaFoldDB" id="T1CNN2"/>
<evidence type="ECO:0000256" key="8">
    <source>
        <dbReference type="ARBA" id="ARBA00022932"/>
    </source>
</evidence>
<dbReference type="InterPro" id="IPR046938">
    <property type="entry name" value="DNA_clamp_sf"/>
</dbReference>
<evidence type="ECO:0000256" key="7">
    <source>
        <dbReference type="ARBA" id="ARBA00022705"/>
    </source>
</evidence>
<dbReference type="GO" id="GO:0008408">
    <property type="term" value="F:3'-5' exonuclease activity"/>
    <property type="evidence" value="ECO:0007669"/>
    <property type="project" value="InterPro"/>
</dbReference>
<protein>
    <recommendedName>
        <fullName evidence="3 10">Beta sliding clamp</fullName>
    </recommendedName>
</protein>
<dbReference type="Pfam" id="PF00712">
    <property type="entry name" value="DNA_pol3_beta"/>
    <property type="match status" value="1"/>
</dbReference>
<dbReference type="SUPFAM" id="SSF55979">
    <property type="entry name" value="DNA clamp"/>
    <property type="match status" value="3"/>
</dbReference>
<dbReference type="NCBIfam" id="TIGR00663">
    <property type="entry name" value="dnan"/>
    <property type="match status" value="1"/>
</dbReference>
<dbReference type="Gene3D" id="3.10.150.10">
    <property type="entry name" value="DNA Polymerase III, subunit A, domain 2"/>
    <property type="match status" value="1"/>
</dbReference>